<accession>A0A8S5USU1</accession>
<proteinExistence type="predicted"/>
<evidence type="ECO:0000313" key="1">
    <source>
        <dbReference type="EMBL" id="DAF97551.1"/>
    </source>
</evidence>
<organism evidence="1">
    <name type="scientific">Myoviridae sp. ctijX18</name>
    <dbReference type="NCBI Taxonomy" id="2825154"/>
    <lineage>
        <taxon>Viruses</taxon>
        <taxon>Duplodnaviria</taxon>
        <taxon>Heunggongvirae</taxon>
        <taxon>Uroviricota</taxon>
        <taxon>Caudoviricetes</taxon>
    </lineage>
</organism>
<reference evidence="1" key="1">
    <citation type="journal article" date="2021" name="Proc. Natl. Acad. Sci. U.S.A.">
        <title>A Catalog of Tens of Thousands of Viruses from Human Metagenomes Reveals Hidden Associations with Chronic Diseases.</title>
        <authorList>
            <person name="Tisza M.J."/>
            <person name="Buck C.B."/>
        </authorList>
    </citation>
    <scope>NUCLEOTIDE SEQUENCE</scope>
    <source>
        <strain evidence="1">CtijX18</strain>
    </source>
</reference>
<name>A0A8S5USU1_9CAUD</name>
<sequence>MLTLSDQHYILSYIGSKQKILFTYQIVTK</sequence>
<dbReference type="EMBL" id="BK016133">
    <property type="protein sequence ID" value="DAF97551.1"/>
    <property type="molecule type" value="Genomic_DNA"/>
</dbReference>
<protein>
    <submittedName>
        <fullName evidence="1">Uncharacterized protein</fullName>
    </submittedName>
</protein>